<dbReference type="InterPro" id="IPR002347">
    <property type="entry name" value="SDR_fam"/>
</dbReference>
<name>A0A3L6PV86_PANMI</name>
<organism evidence="10 11">
    <name type="scientific">Panicum miliaceum</name>
    <name type="common">Proso millet</name>
    <name type="synonym">Broomcorn millet</name>
    <dbReference type="NCBI Taxonomy" id="4540"/>
    <lineage>
        <taxon>Eukaryota</taxon>
        <taxon>Viridiplantae</taxon>
        <taxon>Streptophyta</taxon>
        <taxon>Embryophyta</taxon>
        <taxon>Tracheophyta</taxon>
        <taxon>Spermatophyta</taxon>
        <taxon>Magnoliopsida</taxon>
        <taxon>Liliopsida</taxon>
        <taxon>Poales</taxon>
        <taxon>Poaceae</taxon>
        <taxon>PACMAD clade</taxon>
        <taxon>Panicoideae</taxon>
        <taxon>Panicodae</taxon>
        <taxon>Paniceae</taxon>
        <taxon>Panicinae</taxon>
        <taxon>Panicum</taxon>
        <taxon>Panicum sect. Panicum</taxon>
    </lineage>
</organism>
<evidence type="ECO:0000256" key="8">
    <source>
        <dbReference type="SAM" id="SignalP"/>
    </source>
</evidence>
<accession>A0A3L6PV86</accession>
<dbReference type="PRINTS" id="PR00081">
    <property type="entry name" value="GDHRDH"/>
</dbReference>
<gene>
    <name evidence="10" type="ORF">C2845_PM16G05900</name>
</gene>
<feature type="signal peptide" evidence="8">
    <location>
        <begin position="1"/>
        <end position="19"/>
    </location>
</feature>
<dbReference type="SUPFAM" id="SSF51735">
    <property type="entry name" value="NAD(P)-binding Rossmann-fold domains"/>
    <property type="match status" value="1"/>
</dbReference>
<dbReference type="PANTHER" id="PTHR31645:SF16">
    <property type="entry name" value="METAL-NICOTIANAMINE TRANSPORTER YSL5-RELATED"/>
    <property type="match status" value="1"/>
</dbReference>
<evidence type="ECO:0000256" key="2">
    <source>
        <dbReference type="ARBA" id="ARBA00010276"/>
    </source>
</evidence>
<evidence type="ECO:0000259" key="9">
    <source>
        <dbReference type="SMART" id="SM00822"/>
    </source>
</evidence>
<feature type="transmembrane region" description="Helical" evidence="7">
    <location>
        <begin position="128"/>
        <end position="150"/>
    </location>
</feature>
<dbReference type="PROSITE" id="PS00061">
    <property type="entry name" value="ADH_SHORT"/>
    <property type="match status" value="1"/>
</dbReference>
<feature type="transmembrane region" description="Helical" evidence="7">
    <location>
        <begin position="440"/>
        <end position="461"/>
    </location>
</feature>
<feature type="transmembrane region" description="Helical" evidence="7">
    <location>
        <begin position="468"/>
        <end position="489"/>
    </location>
</feature>
<evidence type="ECO:0000256" key="4">
    <source>
        <dbReference type="ARBA" id="ARBA00022692"/>
    </source>
</evidence>
<keyword evidence="4 7" id="KW-0812">Transmembrane</keyword>
<feature type="transmembrane region" description="Helical" evidence="7">
    <location>
        <begin position="196"/>
        <end position="220"/>
    </location>
</feature>
<dbReference type="Pfam" id="PF00106">
    <property type="entry name" value="adh_short"/>
    <property type="match status" value="1"/>
</dbReference>
<dbReference type="InterPro" id="IPR045035">
    <property type="entry name" value="YSL-like"/>
</dbReference>
<dbReference type="PANTHER" id="PTHR31645">
    <property type="entry name" value="OLIGOPEPTIDE TRANSPORTER YGL114W-RELATED"/>
    <property type="match status" value="1"/>
</dbReference>
<evidence type="ECO:0000313" key="10">
    <source>
        <dbReference type="EMBL" id="RLM65575.1"/>
    </source>
</evidence>
<dbReference type="EMBL" id="PQIB02000015">
    <property type="protein sequence ID" value="RLM65575.1"/>
    <property type="molecule type" value="Genomic_DNA"/>
</dbReference>
<protein>
    <submittedName>
        <fullName evidence="10">Metal-nicotianamine transporter YSL5</fullName>
    </submittedName>
</protein>
<dbReference type="PRINTS" id="PR00080">
    <property type="entry name" value="SDRFAMILY"/>
</dbReference>
<comment type="similarity">
    <text evidence="2">Belongs to the YSL (TC 2.A.67.2) family.</text>
</comment>
<dbReference type="NCBIfam" id="TIGR00728">
    <property type="entry name" value="OPT_sfam"/>
    <property type="match status" value="1"/>
</dbReference>
<keyword evidence="11" id="KW-1185">Reference proteome</keyword>
<comment type="subcellular location">
    <subcellularLocation>
        <location evidence="1">Membrane</location>
        <topology evidence="1">Multi-pass membrane protein</topology>
    </subcellularLocation>
</comment>
<feature type="transmembrane region" description="Helical" evidence="7">
    <location>
        <begin position="246"/>
        <end position="267"/>
    </location>
</feature>
<keyword evidence="5 7" id="KW-1133">Transmembrane helix</keyword>
<feature type="chain" id="PRO_5018261426" evidence="8">
    <location>
        <begin position="20"/>
        <end position="1177"/>
    </location>
</feature>
<dbReference type="GO" id="GO:0035673">
    <property type="term" value="F:oligopeptide transmembrane transporter activity"/>
    <property type="evidence" value="ECO:0007669"/>
    <property type="project" value="InterPro"/>
</dbReference>
<feature type="transmembrane region" description="Helical" evidence="7">
    <location>
        <begin position="555"/>
        <end position="577"/>
    </location>
</feature>
<comment type="caution">
    <text evidence="10">The sequence shown here is derived from an EMBL/GenBank/DDBJ whole genome shotgun (WGS) entry which is preliminary data.</text>
</comment>
<evidence type="ECO:0000256" key="1">
    <source>
        <dbReference type="ARBA" id="ARBA00004141"/>
    </source>
</evidence>
<evidence type="ECO:0000256" key="7">
    <source>
        <dbReference type="SAM" id="Phobius"/>
    </source>
</evidence>
<dbReference type="InterPro" id="IPR036291">
    <property type="entry name" value="NAD(P)-bd_dom_sf"/>
</dbReference>
<dbReference type="OrthoDB" id="627262at2759"/>
<evidence type="ECO:0000256" key="5">
    <source>
        <dbReference type="ARBA" id="ARBA00022989"/>
    </source>
</evidence>
<dbReference type="Proteomes" id="UP000275267">
    <property type="component" value="Unassembled WGS sequence"/>
</dbReference>
<dbReference type="Gene3D" id="3.40.50.720">
    <property type="entry name" value="NAD(P)-binding Rossmann-like Domain"/>
    <property type="match status" value="1"/>
</dbReference>
<evidence type="ECO:0000313" key="11">
    <source>
        <dbReference type="Proteomes" id="UP000275267"/>
    </source>
</evidence>
<evidence type="ECO:0000256" key="3">
    <source>
        <dbReference type="ARBA" id="ARBA00022448"/>
    </source>
</evidence>
<keyword evidence="6 7" id="KW-0472">Membrane</keyword>
<keyword evidence="8" id="KW-0732">Signal</keyword>
<proteinExistence type="inferred from homology"/>
<evidence type="ECO:0000256" key="6">
    <source>
        <dbReference type="ARBA" id="ARBA00023136"/>
    </source>
</evidence>
<dbReference type="NCBIfam" id="NF004825">
    <property type="entry name" value="PRK06181.1"/>
    <property type="match status" value="1"/>
</dbReference>
<feature type="transmembrane region" description="Helical" evidence="7">
    <location>
        <begin position="162"/>
        <end position="184"/>
    </location>
</feature>
<feature type="transmembrane region" description="Helical" evidence="7">
    <location>
        <begin position="501"/>
        <end position="534"/>
    </location>
</feature>
<sequence length="1177" mass="126963">MVILLVGIVAVDVQGNAEAEFTLGRIKTNNPTTFGDNIPNSSDKEKLKQLTTALGATTYTDHHKPSREEYCKLVKSVDYSSRHTVPLLPGRRCRRRHLPVALTHSPPPLLLPDAASPGPVVPPWREQLTLRGVAVAAVLGALLCVVIHRLNLTVGVIPALNVASGLLAFFLAAAWRAAAGWLGFGRGPPFTRQENTVIQTCAIACAGLAFSGCSVSYILAMDRKTYELVGPDYPVNRPEDVRDPSLGWIITFLFLIALLGPFSIVLLRKVMVIDYKLTFPGGTATALMINSLHGKAEGDAAGKKVHCLVKYMSISFVWGFFKWFFSGAGDSCGFDNFPTFGLEAFKNTAQAGHWYPDNLSNSDFRGLYGYKVFIAISIILGDGLYNLVKIFVIIAWEFCNVQSKQQNLPVQALEDDGSSEQLLDEKLQTEVFLKDSISPWFAASGYTALAAISTATVPAIFPQLKWYLVLLCYFLGPAVAFCNSYGMGLTNLNLAPTYGKIALFAFASLVGSDGGGVIAGLAACGIIMSIACSTADLMQDFKSGYLTLSSPRSMFVAQLIGIALGCIIAPLTLWLFWTAFDIGDPNSEYKAPFTIMFREMAILGIEGFSALPMHCLEICCAAFFLAVAISLLKDMTPANVSRFIPILIAMAAPFYVGAYFGVDMFIGTVILFAWQKLNRDEADGYAVAMASGLICGDGIWSIPSAVLSILGIDPPICMSFKPSSASSARQNSAEAITAGGDGSRRSSAAMEMLSMLKVGYTILRSETPATDLINSFMDWAARRSLLLLAIFLPPYYVYKLTTLAFAVVAPEDVVGKVVLITGASSGIGEQIAYQYAKKGARLALVARREASLHDVAAKAKDAGSPDVLVVAGDVANPEDCKRFVQATVEHFGQLDHLVNNAGVASVCWFEEVPDVADFKQVLAVNFWGTVHPTHCALPHLKKSGGKIFVNSSAAAVLAMPRMSFYNASKAAVLNFFETLRMELRDEVGITIATPGWIESEMTKGKHLSKQGTVEVDQDMRDSQVGLFPVVRGERCAEAIVDAVCRGRRHLTVPLWYRALFLWRMLAPEVGDFSQRLFYRRAAGGGHGVLLFIPSHPDPRCEGGGVGDGPGARVLSGGLGPNGCGAPAAAAHWGLLDLVGLGDVDAAWPRHHRGRRQRGLLALMVQCISKNFCINLIS</sequence>
<keyword evidence="3" id="KW-0813">Transport</keyword>
<dbReference type="InterPro" id="IPR057326">
    <property type="entry name" value="KR_dom"/>
</dbReference>
<feature type="transmembrane region" description="Helical" evidence="7">
    <location>
        <begin position="686"/>
        <end position="712"/>
    </location>
</feature>
<feature type="transmembrane region" description="Helical" evidence="7">
    <location>
        <begin position="785"/>
        <end position="809"/>
    </location>
</feature>
<feature type="transmembrane region" description="Helical" evidence="7">
    <location>
        <begin position="644"/>
        <end position="674"/>
    </location>
</feature>
<feature type="domain" description="Ketoreductase" evidence="9">
    <location>
        <begin position="816"/>
        <end position="999"/>
    </location>
</feature>
<dbReference type="AlphaFoldDB" id="A0A3L6PV86"/>
<dbReference type="GO" id="GO:0005774">
    <property type="term" value="C:vacuolar membrane"/>
    <property type="evidence" value="ECO:0007669"/>
    <property type="project" value="TreeGrafter"/>
</dbReference>
<feature type="transmembrane region" description="Helical" evidence="7">
    <location>
        <begin position="611"/>
        <end position="632"/>
    </location>
</feature>
<dbReference type="STRING" id="4540.A0A3L6PV86"/>
<feature type="transmembrane region" description="Helical" evidence="7">
    <location>
        <begin position="372"/>
        <end position="396"/>
    </location>
</feature>
<dbReference type="SMART" id="SM00822">
    <property type="entry name" value="PKS_KR"/>
    <property type="match status" value="1"/>
</dbReference>
<dbReference type="Pfam" id="PF03169">
    <property type="entry name" value="OPT"/>
    <property type="match status" value="2"/>
</dbReference>
<dbReference type="InterPro" id="IPR020904">
    <property type="entry name" value="Sc_DH/Rdtase_CS"/>
</dbReference>
<reference evidence="11" key="1">
    <citation type="journal article" date="2019" name="Nat. Commun.">
        <title>The genome of broomcorn millet.</title>
        <authorList>
            <person name="Zou C."/>
            <person name="Miki D."/>
            <person name="Li D."/>
            <person name="Tang Q."/>
            <person name="Xiao L."/>
            <person name="Rajput S."/>
            <person name="Deng P."/>
            <person name="Jia W."/>
            <person name="Huang R."/>
            <person name="Zhang M."/>
            <person name="Sun Y."/>
            <person name="Hu J."/>
            <person name="Fu X."/>
            <person name="Schnable P.S."/>
            <person name="Li F."/>
            <person name="Zhang H."/>
            <person name="Feng B."/>
            <person name="Zhu X."/>
            <person name="Liu R."/>
            <person name="Schnable J.C."/>
            <person name="Zhu J.-K."/>
            <person name="Zhang H."/>
        </authorList>
    </citation>
    <scope>NUCLEOTIDE SEQUENCE [LARGE SCALE GENOMIC DNA]</scope>
</reference>
<dbReference type="InterPro" id="IPR004813">
    <property type="entry name" value="OPT"/>
</dbReference>